<dbReference type="EMBL" id="JAUSVO010000007">
    <property type="protein sequence ID" value="MDQ0440017.1"/>
    <property type="molecule type" value="Genomic_DNA"/>
</dbReference>
<name>A0ABU0HCH5_9HYPH</name>
<dbReference type="Pfam" id="PF07076">
    <property type="entry name" value="DUF1344"/>
    <property type="match status" value="1"/>
</dbReference>
<reference evidence="2 3" key="1">
    <citation type="submission" date="2023-07" db="EMBL/GenBank/DDBJ databases">
        <title>Genomic Encyclopedia of Type Strains, Phase IV (KMG-IV): sequencing the most valuable type-strain genomes for metagenomic binning, comparative biology and taxonomic classification.</title>
        <authorList>
            <person name="Goeker M."/>
        </authorList>
    </citation>
    <scope>NUCLEOTIDE SEQUENCE [LARGE SCALE GENOMIC DNA]</scope>
    <source>
        <strain evidence="2 3">B6-8</strain>
    </source>
</reference>
<dbReference type="InterPro" id="IPR009780">
    <property type="entry name" value="DUF1344"/>
</dbReference>
<proteinExistence type="predicted"/>
<feature type="signal peptide" evidence="1">
    <location>
        <begin position="1"/>
        <end position="22"/>
    </location>
</feature>
<protein>
    <recommendedName>
        <fullName evidence="4">DUF1344 domain-containing protein</fullName>
    </recommendedName>
</protein>
<evidence type="ECO:0008006" key="4">
    <source>
        <dbReference type="Google" id="ProtNLM"/>
    </source>
</evidence>
<comment type="caution">
    <text evidence="2">The sequence shown here is derived from an EMBL/GenBank/DDBJ whole genome shotgun (WGS) entry which is preliminary data.</text>
</comment>
<gene>
    <name evidence="2" type="ORF">QO014_004430</name>
</gene>
<accession>A0ABU0HCH5</accession>
<evidence type="ECO:0000313" key="2">
    <source>
        <dbReference type="EMBL" id="MDQ0440017.1"/>
    </source>
</evidence>
<sequence length="92" mass="9411">MRHLMIAAALAAFIGSTAGAVAASQTEGTVQSVNATSGTLVLDTGETFTFANSLVLRGILPGQPIAVTYRGQGQGVGAFNPHREAHDNNDSN</sequence>
<dbReference type="Proteomes" id="UP001241603">
    <property type="component" value="Unassembled WGS sequence"/>
</dbReference>
<evidence type="ECO:0000313" key="3">
    <source>
        <dbReference type="Proteomes" id="UP001241603"/>
    </source>
</evidence>
<feature type="chain" id="PRO_5047139277" description="DUF1344 domain-containing protein" evidence="1">
    <location>
        <begin position="23"/>
        <end position="92"/>
    </location>
</feature>
<keyword evidence="3" id="KW-1185">Reference proteome</keyword>
<dbReference type="RefSeq" id="WP_266350901.1">
    <property type="nucleotide sequence ID" value="NZ_JAPKNG010000007.1"/>
</dbReference>
<keyword evidence="1" id="KW-0732">Signal</keyword>
<organism evidence="2 3">
    <name type="scientific">Kaistia dalseonensis</name>
    <dbReference type="NCBI Taxonomy" id="410840"/>
    <lineage>
        <taxon>Bacteria</taxon>
        <taxon>Pseudomonadati</taxon>
        <taxon>Pseudomonadota</taxon>
        <taxon>Alphaproteobacteria</taxon>
        <taxon>Hyphomicrobiales</taxon>
        <taxon>Kaistiaceae</taxon>
        <taxon>Kaistia</taxon>
    </lineage>
</organism>
<evidence type="ECO:0000256" key="1">
    <source>
        <dbReference type="SAM" id="SignalP"/>
    </source>
</evidence>